<dbReference type="InterPro" id="IPR022893">
    <property type="entry name" value="Shikimate_DH_fam"/>
</dbReference>
<evidence type="ECO:0000313" key="13">
    <source>
        <dbReference type="Proteomes" id="UP000732377"/>
    </source>
</evidence>
<dbReference type="NCBIfam" id="NF001314">
    <property type="entry name" value="PRK00258.2-2"/>
    <property type="match status" value="1"/>
</dbReference>
<comment type="similarity">
    <text evidence="8">Belongs to the shikimate dehydrogenase family.</text>
</comment>
<keyword evidence="4 8" id="KW-0521">NADP</keyword>
<dbReference type="Gene3D" id="3.40.50.10860">
    <property type="entry name" value="Leucine Dehydrogenase, chain A, domain 1"/>
    <property type="match status" value="1"/>
</dbReference>
<dbReference type="InterPro" id="IPR046346">
    <property type="entry name" value="Aminoacid_DH-like_N_sf"/>
</dbReference>
<dbReference type="NCBIfam" id="NF001319">
    <property type="entry name" value="PRK00258.3-3"/>
    <property type="match status" value="1"/>
</dbReference>
<evidence type="ECO:0000259" key="10">
    <source>
        <dbReference type="Pfam" id="PF08501"/>
    </source>
</evidence>
<dbReference type="InterPro" id="IPR036291">
    <property type="entry name" value="NAD(P)-bd_dom_sf"/>
</dbReference>
<dbReference type="SUPFAM" id="SSF53223">
    <property type="entry name" value="Aminoacid dehydrogenase-like, N-terminal domain"/>
    <property type="match status" value="1"/>
</dbReference>
<dbReference type="OMA" id="FGNPIKH"/>
<dbReference type="SMR" id="A0A953LHR0"/>
<dbReference type="HAMAP" id="MF_00222">
    <property type="entry name" value="Shikimate_DH_AroE"/>
    <property type="match status" value="1"/>
</dbReference>
<feature type="binding site" evidence="8">
    <location>
        <position position="264"/>
    </location>
    <ligand>
        <name>shikimate</name>
        <dbReference type="ChEBI" id="CHEBI:36208"/>
    </ligand>
</feature>
<dbReference type="EMBL" id="PIUK01000199">
    <property type="protein sequence ID" value="MBY6277568.1"/>
    <property type="molecule type" value="Genomic_DNA"/>
</dbReference>
<evidence type="ECO:0000256" key="2">
    <source>
        <dbReference type="ARBA" id="ARBA00012962"/>
    </source>
</evidence>
<dbReference type="Pfam" id="PF08501">
    <property type="entry name" value="Shikimate_dh_N"/>
    <property type="match status" value="1"/>
</dbReference>
<comment type="pathway">
    <text evidence="1 8">Metabolic intermediate biosynthesis; chorismate biosynthesis; chorismate from D-erythrose 4-phosphate and phosphoenolpyruvate: step 4/7.</text>
</comment>
<feature type="domain" description="SDH C-terminal" evidence="11">
    <location>
        <begin position="257"/>
        <end position="287"/>
    </location>
</feature>
<feature type="binding site" evidence="8">
    <location>
        <position position="112"/>
    </location>
    <ligand>
        <name>shikimate</name>
        <dbReference type="ChEBI" id="CHEBI:36208"/>
    </ligand>
</feature>
<evidence type="ECO:0000313" key="12">
    <source>
        <dbReference type="EMBL" id="MBY6277568.1"/>
    </source>
</evidence>
<organism evidence="12 13">
    <name type="scientific">Symbiobacterium thermophilum</name>
    <dbReference type="NCBI Taxonomy" id="2734"/>
    <lineage>
        <taxon>Bacteria</taxon>
        <taxon>Bacillati</taxon>
        <taxon>Bacillota</taxon>
        <taxon>Clostridia</taxon>
        <taxon>Eubacteriales</taxon>
        <taxon>Symbiobacteriaceae</taxon>
        <taxon>Symbiobacterium</taxon>
    </lineage>
</organism>
<sequence>MTKRRSTSRGPGRILGILGHPVAHSASPAMHNAAFAAQGMHAMYGAFDVPPSQLEKAIAGIRALGLLGVNVTIPHKEAVMAYLDDVAPTARQVGAVNTIVNRGGRLIGYNTDGWGFLLSLEERGVRVAGRNAVVLGAGGAARAVALHLGMAGVARLTIINRSRQRAEFLAADLARAKTPVRAEVADPGSEEARAALAEAGLVVNCTPLGMEPDTESTPLEDVGLLPAHCVVYDTVYRPLETRLLREARQHGLITVNGLAMLVHQGACAWEYWFGRRGPVDVMRTAALAALEGQP</sequence>
<feature type="binding site" evidence="8">
    <location>
        <position position="236"/>
    </location>
    <ligand>
        <name>shikimate</name>
        <dbReference type="ChEBI" id="CHEBI:36208"/>
    </ligand>
</feature>
<dbReference type="InterPro" id="IPR013708">
    <property type="entry name" value="Shikimate_DH-bd_N"/>
</dbReference>
<dbReference type="Pfam" id="PF18317">
    <property type="entry name" value="SDH_C"/>
    <property type="match status" value="1"/>
</dbReference>
<feature type="domain" description="Shikimate dehydrogenase substrate binding N-terminal" evidence="10">
    <location>
        <begin position="17"/>
        <end position="99"/>
    </location>
</feature>
<feature type="binding site" evidence="8">
    <location>
        <begin position="25"/>
        <end position="27"/>
    </location>
    <ligand>
        <name>shikimate</name>
        <dbReference type="ChEBI" id="CHEBI:36208"/>
    </ligand>
</feature>
<evidence type="ECO:0000256" key="1">
    <source>
        <dbReference type="ARBA" id="ARBA00004871"/>
    </source>
</evidence>
<comment type="catalytic activity">
    <reaction evidence="7 8">
        <text>shikimate + NADP(+) = 3-dehydroshikimate + NADPH + H(+)</text>
        <dbReference type="Rhea" id="RHEA:17737"/>
        <dbReference type="ChEBI" id="CHEBI:15378"/>
        <dbReference type="ChEBI" id="CHEBI:16630"/>
        <dbReference type="ChEBI" id="CHEBI:36208"/>
        <dbReference type="ChEBI" id="CHEBI:57783"/>
        <dbReference type="ChEBI" id="CHEBI:58349"/>
        <dbReference type="EC" id="1.1.1.25"/>
    </reaction>
</comment>
<dbReference type="SUPFAM" id="SSF51735">
    <property type="entry name" value="NAD(P)-binding Rossmann-fold domains"/>
    <property type="match status" value="1"/>
</dbReference>
<evidence type="ECO:0000256" key="8">
    <source>
        <dbReference type="HAMAP-Rule" id="MF_00222"/>
    </source>
</evidence>
<evidence type="ECO:0000256" key="6">
    <source>
        <dbReference type="ARBA" id="ARBA00023141"/>
    </source>
</evidence>
<comment type="function">
    <text evidence="8">Involved in the biosynthesis of the chorismate, which leads to the biosynthesis of aromatic amino acids. Catalyzes the reversible NADPH linked reduction of 3-dehydroshikimate (DHSA) to yield shikimate (SA).</text>
</comment>
<accession>A0A953LHR0</accession>
<proteinExistence type="inferred from homology"/>
<dbReference type="Gene3D" id="3.40.50.720">
    <property type="entry name" value="NAD(P)-binding Rossmann-like Domain"/>
    <property type="match status" value="1"/>
</dbReference>
<feature type="binding site" evidence="8">
    <location>
        <begin position="136"/>
        <end position="140"/>
    </location>
    <ligand>
        <name>NADP(+)</name>
        <dbReference type="ChEBI" id="CHEBI:58349"/>
    </ligand>
</feature>
<comment type="caution">
    <text evidence="12">The sequence shown here is derived from an EMBL/GenBank/DDBJ whole genome shotgun (WGS) entry which is preliminary data.</text>
</comment>
<dbReference type="InterPro" id="IPR006151">
    <property type="entry name" value="Shikm_DH/Glu-tRNA_Rdtase"/>
</dbReference>
<feature type="domain" description="Quinate/shikimate 5-dehydrogenase/glutamyl-tRNA reductase" evidence="9">
    <location>
        <begin position="126"/>
        <end position="177"/>
    </location>
</feature>
<comment type="caution">
    <text evidence="8">Lacks conserved residue(s) required for the propagation of feature annotation.</text>
</comment>
<dbReference type="GO" id="GO:0009423">
    <property type="term" value="P:chorismate biosynthetic process"/>
    <property type="evidence" value="ECO:0007669"/>
    <property type="project" value="UniProtKB-UniRule"/>
</dbReference>
<dbReference type="GO" id="GO:0008652">
    <property type="term" value="P:amino acid biosynthetic process"/>
    <property type="evidence" value="ECO:0007669"/>
    <property type="project" value="UniProtKB-KW"/>
</dbReference>
<dbReference type="FunFam" id="3.40.50.10860:FF:000004">
    <property type="entry name" value="Quinate/shikimate dehydrogenase"/>
    <property type="match status" value="1"/>
</dbReference>
<gene>
    <name evidence="8" type="primary">aroE</name>
    <name evidence="12" type="ORF">CWE10_15420</name>
</gene>
<feature type="binding site" evidence="8">
    <location>
        <position position="97"/>
    </location>
    <ligand>
        <name>shikimate</name>
        <dbReference type="ChEBI" id="CHEBI:36208"/>
    </ligand>
</feature>
<keyword evidence="6 8" id="KW-0057">Aromatic amino acid biosynthesis</keyword>
<dbReference type="GO" id="GO:0009073">
    <property type="term" value="P:aromatic amino acid family biosynthetic process"/>
    <property type="evidence" value="ECO:0007669"/>
    <property type="project" value="UniProtKB-KW"/>
</dbReference>
<keyword evidence="5 8" id="KW-0560">Oxidoreductase</keyword>
<dbReference type="Pfam" id="PF01488">
    <property type="entry name" value="Shikimate_DH"/>
    <property type="match status" value="1"/>
</dbReference>
<dbReference type="GO" id="GO:0019632">
    <property type="term" value="P:shikimate metabolic process"/>
    <property type="evidence" value="ECO:0007669"/>
    <property type="project" value="InterPro"/>
</dbReference>
<dbReference type="NCBIfam" id="TIGR00507">
    <property type="entry name" value="aroE"/>
    <property type="match status" value="1"/>
</dbReference>
<feature type="active site" description="Proton acceptor" evidence="8">
    <location>
        <position position="76"/>
    </location>
</feature>
<dbReference type="Proteomes" id="UP000732377">
    <property type="component" value="Unassembled WGS sequence"/>
</dbReference>
<evidence type="ECO:0000256" key="5">
    <source>
        <dbReference type="ARBA" id="ARBA00023002"/>
    </source>
</evidence>
<dbReference type="InterPro" id="IPR011342">
    <property type="entry name" value="Shikimate_DH"/>
</dbReference>
<evidence type="ECO:0000256" key="4">
    <source>
        <dbReference type="ARBA" id="ARBA00022857"/>
    </source>
</evidence>
<dbReference type="CDD" id="cd01065">
    <property type="entry name" value="NAD_bind_Shikimate_DH"/>
    <property type="match status" value="1"/>
</dbReference>
<protein>
    <recommendedName>
        <fullName evidence="2 8">Shikimate dehydrogenase (NADP(+))</fullName>
        <shortName evidence="8">SDH</shortName>
        <ecNumber evidence="2 8">1.1.1.25</ecNumber>
    </recommendedName>
</protein>
<dbReference type="PANTHER" id="PTHR21089:SF1">
    <property type="entry name" value="BIFUNCTIONAL 3-DEHYDROQUINATE DEHYDRATASE_SHIKIMATE DEHYDROGENASE, CHLOROPLASTIC"/>
    <property type="match status" value="1"/>
</dbReference>
<dbReference type="PANTHER" id="PTHR21089">
    <property type="entry name" value="SHIKIMATE DEHYDROGENASE"/>
    <property type="match status" value="1"/>
</dbReference>
<dbReference type="GO" id="GO:0004764">
    <property type="term" value="F:shikimate 3-dehydrogenase (NADP+) activity"/>
    <property type="evidence" value="ECO:0007669"/>
    <property type="project" value="UniProtKB-UniRule"/>
</dbReference>
<keyword evidence="3 8" id="KW-0028">Amino-acid biosynthesis</keyword>
<dbReference type="InterPro" id="IPR041121">
    <property type="entry name" value="SDH_C"/>
</dbReference>
<feature type="binding site" evidence="8">
    <location>
        <position position="72"/>
    </location>
    <ligand>
        <name>shikimate</name>
        <dbReference type="ChEBI" id="CHEBI:36208"/>
    </ligand>
</feature>
<dbReference type="RefSeq" id="WP_011196079.1">
    <property type="nucleotide sequence ID" value="NZ_PIUK01000199.1"/>
</dbReference>
<evidence type="ECO:0000259" key="9">
    <source>
        <dbReference type="Pfam" id="PF01488"/>
    </source>
</evidence>
<reference evidence="12" key="1">
    <citation type="submission" date="2017-11" db="EMBL/GenBank/DDBJ databases">
        <title>Three new genomes from thermophilic consortium.</title>
        <authorList>
            <person name="Quaggio R."/>
            <person name="Amgarten D."/>
            <person name="Setubal J.C."/>
        </authorList>
    </citation>
    <scope>NUCLEOTIDE SEQUENCE</scope>
    <source>
        <strain evidence="12">ZCTH01-B2</strain>
    </source>
</reference>
<evidence type="ECO:0000259" key="11">
    <source>
        <dbReference type="Pfam" id="PF18317"/>
    </source>
</evidence>
<comment type="subunit">
    <text evidence="8">Homodimer.</text>
</comment>
<feature type="binding site" evidence="8">
    <location>
        <position position="257"/>
    </location>
    <ligand>
        <name>NADP(+)</name>
        <dbReference type="ChEBI" id="CHEBI:58349"/>
    </ligand>
</feature>
<dbReference type="EC" id="1.1.1.25" evidence="2 8"/>
<feature type="binding site" evidence="8">
    <location>
        <position position="234"/>
    </location>
    <ligand>
        <name>NADP(+)</name>
        <dbReference type="ChEBI" id="CHEBI:58349"/>
    </ligand>
</feature>
<evidence type="ECO:0000256" key="7">
    <source>
        <dbReference type="ARBA" id="ARBA00049442"/>
    </source>
</evidence>
<name>A0A953LHR0_SYMTR</name>
<dbReference type="GO" id="GO:0050661">
    <property type="term" value="F:NADP binding"/>
    <property type="evidence" value="ECO:0007669"/>
    <property type="project" value="InterPro"/>
</dbReference>
<evidence type="ECO:0000256" key="3">
    <source>
        <dbReference type="ARBA" id="ARBA00022605"/>
    </source>
</evidence>
<dbReference type="AlphaFoldDB" id="A0A953LHR0"/>